<protein>
    <recommendedName>
        <fullName evidence="1">Fluoroacetyl-CoA-specific thioesterase-like domain-containing protein</fullName>
    </recommendedName>
</protein>
<comment type="caution">
    <text evidence="2">The sequence shown here is derived from an EMBL/GenBank/DDBJ whole genome shotgun (WGS) entry which is preliminary data.</text>
</comment>
<dbReference type="Gene3D" id="3.10.129.10">
    <property type="entry name" value="Hotdog Thioesterase"/>
    <property type="match status" value="1"/>
</dbReference>
<feature type="domain" description="Fluoroacetyl-CoA-specific thioesterase-like" evidence="1">
    <location>
        <begin position="63"/>
        <end position="155"/>
    </location>
</feature>
<gene>
    <name evidence="2" type="ORF">TRFO_32929</name>
</gene>
<evidence type="ECO:0000259" key="1">
    <source>
        <dbReference type="Pfam" id="PF22636"/>
    </source>
</evidence>
<accession>A0A1J4JPT5</accession>
<sequence>MEVEIDHKLTIRICILLIIMLGSSNLSKHFASKWLKPDDIDLTKLLNVGESFNASGFVTLGATTNRTKKPGDEIFSTPAMIHKMNKFLIQKVNMKLPQYHAIVTNKVTCQHKAPLSLGAHYNLSASVSNVTKENAEFRVICDDDMKKVIGQAIIKIGVIRFE</sequence>
<name>A0A1J4JPT5_9EUKA</name>
<reference evidence="2" key="1">
    <citation type="submission" date="2016-10" db="EMBL/GenBank/DDBJ databases">
        <authorList>
            <person name="Benchimol M."/>
            <person name="Almeida L.G."/>
            <person name="Vasconcelos A.T."/>
            <person name="Perreira-Neves A."/>
            <person name="Rosa I.A."/>
            <person name="Tasca T."/>
            <person name="Bogo M.R."/>
            <person name="de Souza W."/>
        </authorList>
    </citation>
    <scope>NUCLEOTIDE SEQUENCE [LARGE SCALE GENOMIC DNA]</scope>
    <source>
        <strain evidence="2">K</strain>
    </source>
</reference>
<dbReference type="Pfam" id="PF22636">
    <property type="entry name" value="FlK"/>
    <property type="match status" value="1"/>
</dbReference>
<dbReference type="SUPFAM" id="SSF54637">
    <property type="entry name" value="Thioesterase/thiol ester dehydrase-isomerase"/>
    <property type="match status" value="1"/>
</dbReference>
<proteinExistence type="predicted"/>
<dbReference type="InterPro" id="IPR029069">
    <property type="entry name" value="HotDog_dom_sf"/>
</dbReference>
<organism evidence="2 3">
    <name type="scientific">Tritrichomonas foetus</name>
    <dbReference type="NCBI Taxonomy" id="1144522"/>
    <lineage>
        <taxon>Eukaryota</taxon>
        <taxon>Metamonada</taxon>
        <taxon>Parabasalia</taxon>
        <taxon>Tritrichomonadida</taxon>
        <taxon>Tritrichomonadidae</taxon>
        <taxon>Tritrichomonas</taxon>
    </lineage>
</organism>
<dbReference type="Proteomes" id="UP000179807">
    <property type="component" value="Unassembled WGS sequence"/>
</dbReference>
<dbReference type="AlphaFoldDB" id="A0A1J4JPT5"/>
<evidence type="ECO:0000313" key="2">
    <source>
        <dbReference type="EMBL" id="OHT00424.1"/>
    </source>
</evidence>
<dbReference type="VEuPathDB" id="TrichDB:TRFO_32929"/>
<keyword evidence="3" id="KW-1185">Reference proteome</keyword>
<dbReference type="InterPro" id="IPR054485">
    <property type="entry name" value="FlK-like_dom"/>
</dbReference>
<dbReference type="GeneID" id="94843478"/>
<dbReference type="EMBL" id="MLAK01000956">
    <property type="protein sequence ID" value="OHT00424.1"/>
    <property type="molecule type" value="Genomic_DNA"/>
</dbReference>
<evidence type="ECO:0000313" key="3">
    <source>
        <dbReference type="Proteomes" id="UP000179807"/>
    </source>
</evidence>
<dbReference type="RefSeq" id="XP_068353560.1">
    <property type="nucleotide sequence ID" value="XM_068508774.1"/>
</dbReference>